<evidence type="ECO:0000313" key="2">
    <source>
        <dbReference type="EMBL" id="CAL1267069.1"/>
    </source>
</evidence>
<accession>A0AAV1Z841</accession>
<sequence length="90" mass="9760">MAEAVAGAIHHNTTANSSQACLEEAREGDRGFVSVTMFGEPLVTLQQHLFGSFLLTNAASGWVAARKLEICQKKRSPSPRIPPIDWLIPS</sequence>
<dbReference type="Proteomes" id="UP001497382">
    <property type="component" value="Unassembled WGS sequence"/>
</dbReference>
<feature type="compositionally biased region" description="Polar residues" evidence="1">
    <location>
        <begin position="11"/>
        <end position="20"/>
    </location>
</feature>
<proteinExistence type="predicted"/>
<protein>
    <submittedName>
        <fullName evidence="2">Uncharacterized protein</fullName>
    </submittedName>
</protein>
<organism evidence="2 3">
    <name type="scientific">Larinioides sclopetarius</name>
    <dbReference type="NCBI Taxonomy" id="280406"/>
    <lineage>
        <taxon>Eukaryota</taxon>
        <taxon>Metazoa</taxon>
        <taxon>Ecdysozoa</taxon>
        <taxon>Arthropoda</taxon>
        <taxon>Chelicerata</taxon>
        <taxon>Arachnida</taxon>
        <taxon>Araneae</taxon>
        <taxon>Araneomorphae</taxon>
        <taxon>Entelegynae</taxon>
        <taxon>Araneoidea</taxon>
        <taxon>Araneidae</taxon>
        <taxon>Larinioides</taxon>
    </lineage>
</organism>
<name>A0AAV1Z841_9ARAC</name>
<reference evidence="2 3" key="1">
    <citation type="submission" date="2024-04" db="EMBL/GenBank/DDBJ databases">
        <authorList>
            <person name="Rising A."/>
            <person name="Reimegard J."/>
            <person name="Sonavane S."/>
            <person name="Akerstrom W."/>
            <person name="Nylinder S."/>
            <person name="Hedman E."/>
            <person name="Kallberg Y."/>
        </authorList>
    </citation>
    <scope>NUCLEOTIDE SEQUENCE [LARGE SCALE GENOMIC DNA]</scope>
</reference>
<gene>
    <name evidence="2" type="ORF">LARSCL_LOCUS3443</name>
</gene>
<dbReference type="EMBL" id="CAXIEN010000026">
    <property type="protein sequence ID" value="CAL1267069.1"/>
    <property type="molecule type" value="Genomic_DNA"/>
</dbReference>
<dbReference type="AlphaFoldDB" id="A0AAV1Z841"/>
<evidence type="ECO:0000313" key="3">
    <source>
        <dbReference type="Proteomes" id="UP001497382"/>
    </source>
</evidence>
<feature type="region of interest" description="Disordered" evidence="1">
    <location>
        <begin position="1"/>
        <end position="21"/>
    </location>
</feature>
<comment type="caution">
    <text evidence="2">The sequence shown here is derived from an EMBL/GenBank/DDBJ whole genome shotgun (WGS) entry which is preliminary data.</text>
</comment>
<keyword evidence="3" id="KW-1185">Reference proteome</keyword>
<evidence type="ECO:0000256" key="1">
    <source>
        <dbReference type="SAM" id="MobiDB-lite"/>
    </source>
</evidence>